<feature type="domain" description="ABC transmembrane type-1" evidence="9">
    <location>
        <begin position="29"/>
        <end position="329"/>
    </location>
</feature>
<proteinExistence type="predicted"/>
<dbReference type="AlphaFoldDB" id="A0A1Q6TE54"/>
<dbReference type="Proteomes" id="UP000286271">
    <property type="component" value="Unassembled WGS sequence"/>
</dbReference>
<reference evidence="10 11" key="1">
    <citation type="submission" date="2018-08" db="EMBL/GenBank/DDBJ databases">
        <title>A genome reference for cultivated species of the human gut microbiota.</title>
        <authorList>
            <person name="Zou Y."/>
            <person name="Xue W."/>
            <person name="Luo G."/>
        </authorList>
    </citation>
    <scope>NUCLEOTIDE SEQUENCE [LARGE SCALE GENOMIC DNA]</scope>
    <source>
        <strain evidence="10 11">AM27-11</strain>
    </source>
</reference>
<dbReference type="Gene3D" id="1.20.1560.10">
    <property type="entry name" value="ABC transporter type 1, transmembrane domain"/>
    <property type="match status" value="1"/>
</dbReference>
<sequence length="615" mass="70010">MEKEVRQMSIKEMWNYLIFQTKGYRQLGAAIVAGAVCGAGISYINSILYARIIDTLLLEQYTTAVHYVWIMILAVLVVRMVYIMCNQIFEQYASPSRDETKRRTAEKAFSMEFEEIEKEENQIAFRRTRGGANGAGDIETQLDSIYKFFTECVKVLFALVFLLILIVQSMQGQHVAAWKIFLMTALLAGMFAFSFWVNVRVSDRIGKKQVELNHENERINFLYGYLFKIFTSETAAKDIRLYGMQDYLCGKNETCINASSYFSEEGIFEGKNQAKFSFVVQLLAGYIYVYVAVMAMSGAVTIGDVLMYSGAIITMMTGVQNVLMQYNQINYRNEYLKTYEEFINRPNMHYDGTLPIEKRDDNEYELSFRNVSFCYPGTEDDILKNVSLDFKIGQKMALVGRNGAGKTTLIKLLLRLYEPTEGEICLNGINIEKYDYEEYMQIFSVVFQDFKLFAFPLDENIAAGEQVDKARLKQVLTKIGLNEFAERLPQKKRTLLYQENGEGVTPSGGEAQKVAIARALYKNAPFVILDEPTAALDPIAEAGIYENFDSLVGEKTAVYISHRMSSCKFCDRIVVLDHGEIAEEGTHEQLLEQNGIYAKLYQTQAEYYVTAQAGA</sequence>
<dbReference type="InterPro" id="IPR039421">
    <property type="entry name" value="Type_1_exporter"/>
</dbReference>
<dbReference type="SUPFAM" id="SSF90123">
    <property type="entry name" value="ABC transporter transmembrane region"/>
    <property type="match status" value="1"/>
</dbReference>
<dbReference type="InterPro" id="IPR003439">
    <property type="entry name" value="ABC_transporter-like_ATP-bd"/>
</dbReference>
<feature type="transmembrane region" description="Helical" evidence="7">
    <location>
        <begin position="305"/>
        <end position="323"/>
    </location>
</feature>
<gene>
    <name evidence="10" type="ORF">DW707_07000</name>
</gene>
<keyword evidence="5 7" id="KW-1133">Transmembrane helix</keyword>
<feature type="transmembrane region" description="Helical" evidence="7">
    <location>
        <begin position="27"/>
        <end position="52"/>
    </location>
</feature>
<name>A0A1Q6TE54_9FIRM</name>
<evidence type="ECO:0000259" key="8">
    <source>
        <dbReference type="PROSITE" id="PS50893"/>
    </source>
</evidence>
<feature type="domain" description="ABC transporter" evidence="8">
    <location>
        <begin position="366"/>
        <end position="603"/>
    </location>
</feature>
<dbReference type="Pfam" id="PF00005">
    <property type="entry name" value="ABC_tran"/>
    <property type="match status" value="1"/>
</dbReference>
<evidence type="ECO:0000313" key="10">
    <source>
        <dbReference type="EMBL" id="RHE98498.1"/>
    </source>
</evidence>
<evidence type="ECO:0000313" key="11">
    <source>
        <dbReference type="Proteomes" id="UP000286271"/>
    </source>
</evidence>
<accession>A0A1Q6TE54</accession>
<evidence type="ECO:0000256" key="4">
    <source>
        <dbReference type="ARBA" id="ARBA00022840"/>
    </source>
</evidence>
<dbReference type="GO" id="GO:0016887">
    <property type="term" value="F:ATP hydrolysis activity"/>
    <property type="evidence" value="ECO:0007669"/>
    <property type="project" value="InterPro"/>
</dbReference>
<organism evidence="10 11">
    <name type="scientific">Roseburia inulinivorans</name>
    <dbReference type="NCBI Taxonomy" id="360807"/>
    <lineage>
        <taxon>Bacteria</taxon>
        <taxon>Bacillati</taxon>
        <taxon>Bacillota</taxon>
        <taxon>Clostridia</taxon>
        <taxon>Lachnospirales</taxon>
        <taxon>Lachnospiraceae</taxon>
        <taxon>Roseburia</taxon>
    </lineage>
</organism>
<evidence type="ECO:0000256" key="5">
    <source>
        <dbReference type="ARBA" id="ARBA00022989"/>
    </source>
</evidence>
<dbReference type="PANTHER" id="PTHR24221:SF646">
    <property type="entry name" value="HAEMOLYSIN SECRETION ATP-BINDING PROTEIN"/>
    <property type="match status" value="1"/>
</dbReference>
<dbReference type="InterPro" id="IPR027417">
    <property type="entry name" value="P-loop_NTPase"/>
</dbReference>
<dbReference type="EMBL" id="QSKW01000008">
    <property type="protein sequence ID" value="RHE98498.1"/>
    <property type="molecule type" value="Genomic_DNA"/>
</dbReference>
<feature type="transmembrane region" description="Helical" evidence="7">
    <location>
        <begin position="278"/>
        <end position="299"/>
    </location>
</feature>
<keyword evidence="3" id="KW-0547">Nucleotide-binding</keyword>
<dbReference type="InterPro" id="IPR003593">
    <property type="entry name" value="AAA+_ATPase"/>
</dbReference>
<protein>
    <submittedName>
        <fullName evidence="10">ABC transporter ATP-binding protein</fullName>
    </submittedName>
</protein>
<dbReference type="SMART" id="SM00382">
    <property type="entry name" value="AAA"/>
    <property type="match status" value="1"/>
</dbReference>
<evidence type="ECO:0000259" key="9">
    <source>
        <dbReference type="PROSITE" id="PS50929"/>
    </source>
</evidence>
<dbReference type="InterPro" id="IPR036640">
    <property type="entry name" value="ABC1_TM_sf"/>
</dbReference>
<evidence type="ECO:0000256" key="1">
    <source>
        <dbReference type="ARBA" id="ARBA00004651"/>
    </source>
</evidence>
<dbReference type="CDD" id="cd03228">
    <property type="entry name" value="ABCC_MRP_Like"/>
    <property type="match status" value="1"/>
</dbReference>
<dbReference type="PROSITE" id="PS50893">
    <property type="entry name" value="ABC_TRANSPORTER_2"/>
    <property type="match status" value="1"/>
</dbReference>
<dbReference type="PROSITE" id="PS50929">
    <property type="entry name" value="ABC_TM1F"/>
    <property type="match status" value="1"/>
</dbReference>
<dbReference type="GO" id="GO:0005524">
    <property type="term" value="F:ATP binding"/>
    <property type="evidence" value="ECO:0007669"/>
    <property type="project" value="UniProtKB-KW"/>
</dbReference>
<keyword evidence="6 7" id="KW-0472">Membrane</keyword>
<comment type="subcellular location">
    <subcellularLocation>
        <location evidence="1">Cell membrane</location>
        <topology evidence="1">Multi-pass membrane protein</topology>
    </subcellularLocation>
</comment>
<dbReference type="GO" id="GO:0034040">
    <property type="term" value="F:ATPase-coupled lipid transmembrane transporter activity"/>
    <property type="evidence" value="ECO:0007669"/>
    <property type="project" value="TreeGrafter"/>
</dbReference>
<dbReference type="GO" id="GO:0005886">
    <property type="term" value="C:plasma membrane"/>
    <property type="evidence" value="ECO:0007669"/>
    <property type="project" value="UniProtKB-SubCell"/>
</dbReference>
<dbReference type="SUPFAM" id="SSF52540">
    <property type="entry name" value="P-loop containing nucleoside triphosphate hydrolases"/>
    <property type="match status" value="1"/>
</dbReference>
<dbReference type="PANTHER" id="PTHR24221">
    <property type="entry name" value="ATP-BINDING CASSETTE SUB-FAMILY B"/>
    <property type="match status" value="1"/>
</dbReference>
<keyword evidence="4 10" id="KW-0067">ATP-binding</keyword>
<dbReference type="InterPro" id="IPR011527">
    <property type="entry name" value="ABC1_TM_dom"/>
</dbReference>
<evidence type="ECO:0000256" key="6">
    <source>
        <dbReference type="ARBA" id="ARBA00023136"/>
    </source>
</evidence>
<dbReference type="Gene3D" id="3.40.50.300">
    <property type="entry name" value="P-loop containing nucleotide triphosphate hydrolases"/>
    <property type="match status" value="1"/>
</dbReference>
<feature type="transmembrane region" description="Helical" evidence="7">
    <location>
        <begin position="64"/>
        <end position="82"/>
    </location>
</feature>
<keyword evidence="2 7" id="KW-0812">Transmembrane</keyword>
<evidence type="ECO:0000256" key="2">
    <source>
        <dbReference type="ARBA" id="ARBA00022692"/>
    </source>
</evidence>
<evidence type="ECO:0000256" key="7">
    <source>
        <dbReference type="SAM" id="Phobius"/>
    </source>
</evidence>
<feature type="transmembrane region" description="Helical" evidence="7">
    <location>
        <begin position="176"/>
        <end position="199"/>
    </location>
</feature>
<dbReference type="GO" id="GO:0140359">
    <property type="term" value="F:ABC-type transporter activity"/>
    <property type="evidence" value="ECO:0007669"/>
    <property type="project" value="InterPro"/>
</dbReference>
<comment type="caution">
    <text evidence="10">The sequence shown here is derived from an EMBL/GenBank/DDBJ whole genome shotgun (WGS) entry which is preliminary data.</text>
</comment>
<evidence type="ECO:0000256" key="3">
    <source>
        <dbReference type="ARBA" id="ARBA00022741"/>
    </source>
</evidence>
<feature type="transmembrane region" description="Helical" evidence="7">
    <location>
        <begin position="152"/>
        <end position="170"/>
    </location>
</feature>